<organism evidence="2 3">
    <name type="scientific">Ophiobolus disseminans</name>
    <dbReference type="NCBI Taxonomy" id="1469910"/>
    <lineage>
        <taxon>Eukaryota</taxon>
        <taxon>Fungi</taxon>
        <taxon>Dikarya</taxon>
        <taxon>Ascomycota</taxon>
        <taxon>Pezizomycotina</taxon>
        <taxon>Dothideomycetes</taxon>
        <taxon>Pleosporomycetidae</taxon>
        <taxon>Pleosporales</taxon>
        <taxon>Pleosporineae</taxon>
        <taxon>Phaeosphaeriaceae</taxon>
        <taxon>Ophiobolus</taxon>
    </lineage>
</organism>
<dbReference type="Proteomes" id="UP000799424">
    <property type="component" value="Unassembled WGS sequence"/>
</dbReference>
<dbReference type="EMBL" id="MU006241">
    <property type="protein sequence ID" value="KAF2820394.1"/>
    <property type="molecule type" value="Genomic_DNA"/>
</dbReference>
<keyword evidence="1" id="KW-1133">Transmembrane helix</keyword>
<name>A0A6A6ZJB6_9PLEO</name>
<keyword evidence="3" id="KW-1185">Reference proteome</keyword>
<evidence type="ECO:0000256" key="1">
    <source>
        <dbReference type="SAM" id="Phobius"/>
    </source>
</evidence>
<protein>
    <submittedName>
        <fullName evidence="2">Uncharacterized protein</fullName>
    </submittedName>
</protein>
<evidence type="ECO:0000313" key="2">
    <source>
        <dbReference type="EMBL" id="KAF2820394.1"/>
    </source>
</evidence>
<keyword evidence="1" id="KW-0472">Membrane</keyword>
<accession>A0A6A6ZJB6</accession>
<evidence type="ECO:0000313" key="3">
    <source>
        <dbReference type="Proteomes" id="UP000799424"/>
    </source>
</evidence>
<sequence length="82" mass="8638">MQAAVVVSSREGGRVLQAKNVGCFEAQRNVCFESRPIAPLVRGLGATAVCVCAYLSPLLLLLFPSLSNLPVLSLTTAPPQKV</sequence>
<proteinExistence type="predicted"/>
<reference evidence="2" key="1">
    <citation type="journal article" date="2020" name="Stud. Mycol.">
        <title>101 Dothideomycetes genomes: a test case for predicting lifestyles and emergence of pathogens.</title>
        <authorList>
            <person name="Haridas S."/>
            <person name="Albert R."/>
            <person name="Binder M."/>
            <person name="Bloem J."/>
            <person name="Labutti K."/>
            <person name="Salamov A."/>
            <person name="Andreopoulos B."/>
            <person name="Baker S."/>
            <person name="Barry K."/>
            <person name="Bills G."/>
            <person name="Bluhm B."/>
            <person name="Cannon C."/>
            <person name="Castanera R."/>
            <person name="Culley D."/>
            <person name="Daum C."/>
            <person name="Ezra D."/>
            <person name="Gonzalez J."/>
            <person name="Henrissat B."/>
            <person name="Kuo A."/>
            <person name="Liang C."/>
            <person name="Lipzen A."/>
            <person name="Lutzoni F."/>
            <person name="Magnuson J."/>
            <person name="Mondo S."/>
            <person name="Nolan M."/>
            <person name="Ohm R."/>
            <person name="Pangilinan J."/>
            <person name="Park H.-J."/>
            <person name="Ramirez L."/>
            <person name="Alfaro M."/>
            <person name="Sun H."/>
            <person name="Tritt A."/>
            <person name="Yoshinaga Y."/>
            <person name="Zwiers L.-H."/>
            <person name="Turgeon B."/>
            <person name="Goodwin S."/>
            <person name="Spatafora J."/>
            <person name="Crous P."/>
            <person name="Grigoriev I."/>
        </authorList>
    </citation>
    <scope>NUCLEOTIDE SEQUENCE</scope>
    <source>
        <strain evidence="2">CBS 113818</strain>
    </source>
</reference>
<dbReference type="AlphaFoldDB" id="A0A6A6ZJB6"/>
<keyword evidence="1" id="KW-0812">Transmembrane</keyword>
<gene>
    <name evidence="2" type="ORF">CC86DRAFT_374550</name>
</gene>
<feature type="transmembrane region" description="Helical" evidence="1">
    <location>
        <begin position="44"/>
        <end position="63"/>
    </location>
</feature>